<keyword evidence="9 11" id="KW-0472">Membrane</keyword>
<protein>
    <submittedName>
        <fullName evidence="13">TonB family protein</fullName>
    </submittedName>
</protein>
<keyword evidence="8 11" id="KW-1133">Transmembrane helix</keyword>
<dbReference type="InterPro" id="IPR006260">
    <property type="entry name" value="TonB/TolA_C"/>
</dbReference>
<evidence type="ECO:0000313" key="13">
    <source>
        <dbReference type="EMBL" id="MVO08835.1"/>
    </source>
</evidence>
<dbReference type="AlphaFoldDB" id="A0A6I4IGL2"/>
<keyword evidence="3" id="KW-0813">Transport</keyword>
<evidence type="ECO:0000256" key="1">
    <source>
        <dbReference type="ARBA" id="ARBA00004383"/>
    </source>
</evidence>
<evidence type="ECO:0000256" key="3">
    <source>
        <dbReference type="ARBA" id="ARBA00022448"/>
    </source>
</evidence>
<dbReference type="GO" id="GO:0015031">
    <property type="term" value="P:protein transport"/>
    <property type="evidence" value="ECO:0007669"/>
    <property type="project" value="UniProtKB-KW"/>
</dbReference>
<reference evidence="14" key="1">
    <citation type="submission" date="2019-05" db="EMBL/GenBank/DDBJ databases">
        <title>Flavobacterium profundi sp. nov., isolated from a deep-sea seamount.</title>
        <authorList>
            <person name="Zhang D.-C."/>
        </authorList>
    </citation>
    <scope>NUCLEOTIDE SEQUENCE [LARGE SCALE GENOMIC DNA]</scope>
    <source>
        <strain evidence="14">TP390</strain>
    </source>
</reference>
<keyword evidence="14" id="KW-1185">Reference proteome</keyword>
<keyword evidence="6 11" id="KW-0812">Transmembrane</keyword>
<dbReference type="PANTHER" id="PTHR33446:SF2">
    <property type="entry name" value="PROTEIN TONB"/>
    <property type="match status" value="1"/>
</dbReference>
<dbReference type="PANTHER" id="PTHR33446">
    <property type="entry name" value="PROTEIN TONB-RELATED"/>
    <property type="match status" value="1"/>
</dbReference>
<organism evidence="13 14">
    <name type="scientific">Flavobacterium profundi</name>
    <dbReference type="NCBI Taxonomy" id="1774945"/>
    <lineage>
        <taxon>Bacteria</taxon>
        <taxon>Pseudomonadati</taxon>
        <taxon>Bacteroidota</taxon>
        <taxon>Flavobacteriia</taxon>
        <taxon>Flavobacteriales</taxon>
        <taxon>Flavobacteriaceae</taxon>
        <taxon>Flavobacterium</taxon>
    </lineage>
</organism>
<keyword evidence="7" id="KW-0653">Protein transport</keyword>
<evidence type="ECO:0000256" key="8">
    <source>
        <dbReference type="ARBA" id="ARBA00022989"/>
    </source>
</evidence>
<dbReference type="GO" id="GO:0098797">
    <property type="term" value="C:plasma membrane protein complex"/>
    <property type="evidence" value="ECO:0007669"/>
    <property type="project" value="TreeGrafter"/>
</dbReference>
<dbReference type="NCBIfam" id="TIGR01352">
    <property type="entry name" value="tonB_Cterm"/>
    <property type="match status" value="1"/>
</dbReference>
<dbReference type="SUPFAM" id="SSF74653">
    <property type="entry name" value="TolA/TonB C-terminal domain"/>
    <property type="match status" value="1"/>
</dbReference>
<feature type="transmembrane region" description="Helical" evidence="11">
    <location>
        <begin position="15"/>
        <end position="33"/>
    </location>
</feature>
<evidence type="ECO:0000256" key="10">
    <source>
        <dbReference type="SAM" id="MobiDB-lite"/>
    </source>
</evidence>
<comment type="subcellular location">
    <subcellularLocation>
        <location evidence="1">Cell inner membrane</location>
        <topology evidence="1">Single-pass membrane protein</topology>
        <orientation evidence="1">Periplasmic side</orientation>
    </subcellularLocation>
</comment>
<feature type="region of interest" description="Disordered" evidence="10">
    <location>
        <begin position="105"/>
        <end position="136"/>
    </location>
</feature>
<dbReference type="GO" id="GO:0031992">
    <property type="term" value="F:energy transducer activity"/>
    <property type="evidence" value="ECO:0007669"/>
    <property type="project" value="TreeGrafter"/>
</dbReference>
<dbReference type="InterPro" id="IPR037682">
    <property type="entry name" value="TonB_C"/>
</dbReference>
<keyword evidence="4" id="KW-1003">Cell membrane</keyword>
<evidence type="ECO:0000256" key="4">
    <source>
        <dbReference type="ARBA" id="ARBA00022475"/>
    </source>
</evidence>
<dbReference type="Pfam" id="PF03544">
    <property type="entry name" value="TonB_C"/>
    <property type="match status" value="1"/>
</dbReference>
<evidence type="ECO:0000256" key="9">
    <source>
        <dbReference type="ARBA" id="ARBA00023136"/>
    </source>
</evidence>
<comment type="caution">
    <text evidence="13">The sequence shown here is derived from an EMBL/GenBank/DDBJ whole genome shotgun (WGS) entry which is preliminary data.</text>
</comment>
<dbReference type="InterPro" id="IPR051045">
    <property type="entry name" value="TonB-dependent_transducer"/>
</dbReference>
<name>A0A6I4IGL2_9FLAO</name>
<evidence type="ECO:0000256" key="6">
    <source>
        <dbReference type="ARBA" id="ARBA00022692"/>
    </source>
</evidence>
<accession>A0A6I4IGL2</accession>
<evidence type="ECO:0000259" key="12">
    <source>
        <dbReference type="PROSITE" id="PS52015"/>
    </source>
</evidence>
<sequence length="258" mass="28914">MRAKDDFKRKTKNSFIYFQLGLIAAMVVTLFILESNFKEVIKKSDTGTIWEPVYDSTFVYNPAEPEAPTKVKPIAPKKIASVEPRPKVELVDKFDVKDDEEKVVKQDLGTQDEPEVDKTSVDTNPVASNTATATGGTTEPMMLVTVEQLPMFKACKGLARSEQKACFDEQLAKAISKNLVYPERDFDNRKQGTALIEFIIDENGNITNVKPLENNRATEDMKKAAEKAVKKIPQLIPAKQGTKNVKIKYAIPITFRLN</sequence>
<evidence type="ECO:0000256" key="11">
    <source>
        <dbReference type="SAM" id="Phobius"/>
    </source>
</evidence>
<dbReference type="OrthoDB" id="1522859at2"/>
<feature type="domain" description="TonB C-terminal" evidence="12">
    <location>
        <begin position="166"/>
        <end position="258"/>
    </location>
</feature>
<dbReference type="RefSeq" id="WP_140997225.1">
    <property type="nucleotide sequence ID" value="NZ_VDCZ01000003.1"/>
</dbReference>
<dbReference type="PROSITE" id="PS52015">
    <property type="entry name" value="TONB_CTD"/>
    <property type="match status" value="1"/>
</dbReference>
<evidence type="ECO:0000256" key="7">
    <source>
        <dbReference type="ARBA" id="ARBA00022927"/>
    </source>
</evidence>
<evidence type="ECO:0000256" key="2">
    <source>
        <dbReference type="ARBA" id="ARBA00006555"/>
    </source>
</evidence>
<comment type="similarity">
    <text evidence="2">Belongs to the TonB family.</text>
</comment>
<keyword evidence="5" id="KW-0997">Cell inner membrane</keyword>
<proteinExistence type="inferred from homology"/>
<dbReference type="EMBL" id="WQLW01000003">
    <property type="protein sequence ID" value="MVO08835.1"/>
    <property type="molecule type" value="Genomic_DNA"/>
</dbReference>
<dbReference type="GO" id="GO:0055085">
    <property type="term" value="P:transmembrane transport"/>
    <property type="evidence" value="ECO:0007669"/>
    <property type="project" value="InterPro"/>
</dbReference>
<evidence type="ECO:0000256" key="5">
    <source>
        <dbReference type="ARBA" id="ARBA00022519"/>
    </source>
</evidence>
<dbReference type="Proteomes" id="UP000431264">
    <property type="component" value="Unassembled WGS sequence"/>
</dbReference>
<gene>
    <name evidence="13" type="ORF">GOQ30_06615</name>
</gene>
<dbReference type="Gene3D" id="3.30.1150.10">
    <property type="match status" value="1"/>
</dbReference>
<evidence type="ECO:0000313" key="14">
    <source>
        <dbReference type="Proteomes" id="UP000431264"/>
    </source>
</evidence>